<dbReference type="AlphaFoldDB" id="A0AA35TT51"/>
<keyword evidence="1" id="KW-1133">Transmembrane helix</keyword>
<feature type="transmembrane region" description="Helical" evidence="1">
    <location>
        <begin position="255"/>
        <end position="276"/>
    </location>
</feature>
<dbReference type="Proteomes" id="UP001174909">
    <property type="component" value="Unassembled WGS sequence"/>
</dbReference>
<evidence type="ECO:0000313" key="3">
    <source>
        <dbReference type="EMBL" id="CAI8053281.1"/>
    </source>
</evidence>
<evidence type="ECO:0000256" key="1">
    <source>
        <dbReference type="SAM" id="Phobius"/>
    </source>
</evidence>
<dbReference type="EMBL" id="CASHTH010004084">
    <property type="protein sequence ID" value="CAI8053281.1"/>
    <property type="molecule type" value="Genomic_DNA"/>
</dbReference>
<feature type="transmembrane region" description="Helical" evidence="1">
    <location>
        <begin position="426"/>
        <end position="455"/>
    </location>
</feature>
<name>A0AA35TT51_GEOBA</name>
<feature type="transmembrane region" description="Helical" evidence="1">
    <location>
        <begin position="347"/>
        <end position="365"/>
    </location>
</feature>
<accession>A0AA35TT51</accession>
<keyword evidence="1" id="KW-0812">Transmembrane</keyword>
<comment type="caution">
    <text evidence="3">The sequence shown here is derived from an EMBL/GenBank/DDBJ whole genome shotgun (WGS) entry which is preliminary data.</text>
</comment>
<keyword evidence="1" id="KW-0472">Membrane</keyword>
<evidence type="ECO:0000313" key="4">
    <source>
        <dbReference type="Proteomes" id="UP001174909"/>
    </source>
</evidence>
<feature type="signal peptide" evidence="2">
    <location>
        <begin position="1"/>
        <end position="20"/>
    </location>
</feature>
<protein>
    <submittedName>
        <fullName evidence="3">Uncharacterized protein</fullName>
    </submittedName>
</protein>
<feature type="transmembrane region" description="Helical" evidence="1">
    <location>
        <begin position="73"/>
        <end position="99"/>
    </location>
</feature>
<feature type="transmembrane region" description="Helical" evidence="1">
    <location>
        <begin position="317"/>
        <end position="341"/>
    </location>
</feature>
<feature type="transmembrane region" description="Helical" evidence="1">
    <location>
        <begin position="467"/>
        <end position="484"/>
    </location>
</feature>
<keyword evidence="2" id="KW-0732">Signal</keyword>
<proteinExistence type="predicted"/>
<reference evidence="3" key="1">
    <citation type="submission" date="2023-03" db="EMBL/GenBank/DDBJ databases">
        <authorList>
            <person name="Steffen K."/>
            <person name="Cardenas P."/>
        </authorList>
    </citation>
    <scope>NUCLEOTIDE SEQUENCE</scope>
</reference>
<feature type="chain" id="PRO_5041299884" evidence="2">
    <location>
        <begin position="21"/>
        <end position="489"/>
    </location>
</feature>
<keyword evidence="4" id="KW-1185">Reference proteome</keyword>
<feature type="transmembrane region" description="Helical" evidence="1">
    <location>
        <begin position="211"/>
        <end position="234"/>
    </location>
</feature>
<feature type="non-terminal residue" evidence="3">
    <location>
        <position position="1"/>
    </location>
</feature>
<feature type="transmembrane region" description="Helical" evidence="1">
    <location>
        <begin position="169"/>
        <end position="191"/>
    </location>
</feature>
<sequence length="489" mass="55961">MAKLLICLLVFGAIFSYSVSKRENFTCDYNMLEDALKEDQNKFLLQTTFFPPNVDSPVYVTVTYNFSTSSVDYVWSTATLYFILHPNIIGYLSLFFSYIERYRVVQLELNLPEECSSLASNTNSDATNFLFTLTHRLRHYTQDSSDLEDIRAYVVAAEKRKKDYQGDSVVLFFSLSIGLPIAALVLVWVSVHGAFPYIRSYLNDSENFPCVAAFYWIGQTFSLFVIIMDIMALVENSNIEQHNSLEAYQIAFISLIFVAEILGLSLSIVVAFITLLSHAKDTKCKHSFEAFVKCFKRLIGCGLLFKDIGRKEARAWLFTSSLITPIIALSSHTGFIISSWVSYKDRSIAIILLYILVFVFFYWSLQYVYRFSTVIIHLTLRGNVDNLPKDDVLLYYNIEDGNNDVHYENELYANAKDRKFIGFDTLALLLMLLFIIFVYGIITYFVAGVFIFLLSSIDQALIDLFKIGNDGFVVIVFFLTYKIFSITNG</sequence>
<gene>
    <name evidence="3" type="ORF">GBAR_LOCUS29142</name>
</gene>
<organism evidence="3 4">
    <name type="scientific">Geodia barretti</name>
    <name type="common">Barrett's horny sponge</name>
    <dbReference type="NCBI Taxonomy" id="519541"/>
    <lineage>
        <taxon>Eukaryota</taxon>
        <taxon>Metazoa</taxon>
        <taxon>Porifera</taxon>
        <taxon>Demospongiae</taxon>
        <taxon>Heteroscleromorpha</taxon>
        <taxon>Tetractinellida</taxon>
        <taxon>Astrophorina</taxon>
        <taxon>Geodiidae</taxon>
        <taxon>Geodia</taxon>
    </lineage>
</organism>
<evidence type="ECO:0000256" key="2">
    <source>
        <dbReference type="SAM" id="SignalP"/>
    </source>
</evidence>